<dbReference type="Proteomes" id="UP000054928">
    <property type="component" value="Unassembled WGS sequence"/>
</dbReference>
<evidence type="ECO:0000256" key="1">
    <source>
        <dbReference type="SAM" id="Coils"/>
    </source>
</evidence>
<keyword evidence="1" id="KW-0175">Coiled coil</keyword>
<sequence length="284" mass="31602">MLNTQVCDDAPSTLLLEHALAFVDACNIESDDETRAIEYDQELEALLAEVPDALLIQLSNTPKSPQDVQQPIGEPTGLLLSPKCYADSNLLESAIASLCTHSDTSSSSSDDGVDTQCVIKGKTSEELRIKSRKKMKRARAPSPIRTAKDFAAANAAIAAAAAGINALTDDTMKPTNKRIRKQREELLYLRVKVKEMENTLAELKRKETRSLSPSSSYKQRMVGDSDSFSLLASIWRDLAKRQHKDRERAEHENRKLKSILERQLQLTKCLKKIFETRPGDDVCS</sequence>
<dbReference type="PANTHER" id="PTHR35796:SF3">
    <property type="entry name" value="BHLH DOMAIN-CONTAINING PROTEIN"/>
    <property type="match status" value="1"/>
</dbReference>
<reference evidence="3" key="1">
    <citation type="submission" date="2014-09" db="EMBL/GenBank/DDBJ databases">
        <authorList>
            <person name="Sharma Rahul"/>
            <person name="Thines Marco"/>
        </authorList>
    </citation>
    <scope>NUCLEOTIDE SEQUENCE [LARGE SCALE GENOMIC DNA]</scope>
</reference>
<feature type="coiled-coil region" evidence="1">
    <location>
        <begin position="179"/>
        <end position="206"/>
    </location>
</feature>
<accession>A0A0P1AMS4</accession>
<dbReference type="AlphaFoldDB" id="A0A0P1AMS4"/>
<name>A0A0P1AMS4_PLAHL</name>
<evidence type="ECO:0000313" key="3">
    <source>
        <dbReference type="Proteomes" id="UP000054928"/>
    </source>
</evidence>
<keyword evidence="3" id="KW-1185">Reference proteome</keyword>
<dbReference type="EMBL" id="CCYD01000645">
    <property type="protein sequence ID" value="CEG42375.1"/>
    <property type="molecule type" value="Genomic_DNA"/>
</dbReference>
<dbReference type="RefSeq" id="XP_024578744.1">
    <property type="nucleotide sequence ID" value="XM_024728249.1"/>
</dbReference>
<evidence type="ECO:0008006" key="4">
    <source>
        <dbReference type="Google" id="ProtNLM"/>
    </source>
</evidence>
<dbReference type="PANTHER" id="PTHR35796">
    <property type="entry name" value="HYPOTHETICAL CYTOSOLIC PROTEIN"/>
    <property type="match status" value="1"/>
</dbReference>
<proteinExistence type="predicted"/>
<dbReference type="OrthoDB" id="73664at2759"/>
<dbReference type="GeneID" id="36407712"/>
<organism evidence="2 3">
    <name type="scientific">Plasmopara halstedii</name>
    <name type="common">Downy mildew of sunflower</name>
    <dbReference type="NCBI Taxonomy" id="4781"/>
    <lineage>
        <taxon>Eukaryota</taxon>
        <taxon>Sar</taxon>
        <taxon>Stramenopiles</taxon>
        <taxon>Oomycota</taxon>
        <taxon>Peronosporomycetes</taxon>
        <taxon>Peronosporales</taxon>
        <taxon>Peronosporaceae</taxon>
        <taxon>Plasmopara</taxon>
    </lineage>
</organism>
<evidence type="ECO:0000313" key="2">
    <source>
        <dbReference type="EMBL" id="CEG42375.1"/>
    </source>
</evidence>
<protein>
    <recommendedName>
        <fullName evidence="4">BHLH domain-containing protein</fullName>
    </recommendedName>
</protein>